<dbReference type="SUPFAM" id="SSF55073">
    <property type="entry name" value="Nucleotide cyclase"/>
    <property type="match status" value="1"/>
</dbReference>
<feature type="region of interest" description="Disordered" evidence="3">
    <location>
        <begin position="235"/>
        <end position="260"/>
    </location>
</feature>
<comment type="catalytic activity">
    <reaction evidence="2">
        <text>2 GTP = 3',3'-c-di-GMP + 2 diphosphate</text>
        <dbReference type="Rhea" id="RHEA:24898"/>
        <dbReference type="ChEBI" id="CHEBI:33019"/>
        <dbReference type="ChEBI" id="CHEBI:37565"/>
        <dbReference type="ChEBI" id="CHEBI:58805"/>
        <dbReference type="EC" id="2.7.7.65"/>
    </reaction>
</comment>
<feature type="transmembrane region" description="Helical" evidence="4">
    <location>
        <begin position="51"/>
        <end position="71"/>
    </location>
</feature>
<protein>
    <recommendedName>
        <fullName evidence="1">diguanylate cyclase</fullName>
        <ecNumber evidence="1">2.7.7.65</ecNumber>
    </recommendedName>
</protein>
<dbReference type="GO" id="GO:1902201">
    <property type="term" value="P:negative regulation of bacterial-type flagellum-dependent cell motility"/>
    <property type="evidence" value="ECO:0007669"/>
    <property type="project" value="TreeGrafter"/>
</dbReference>
<dbReference type="GO" id="GO:0052621">
    <property type="term" value="F:diguanylate cyclase activity"/>
    <property type="evidence" value="ECO:0007669"/>
    <property type="project" value="UniProtKB-EC"/>
</dbReference>
<dbReference type="InterPro" id="IPR000160">
    <property type="entry name" value="GGDEF_dom"/>
</dbReference>
<gene>
    <name evidence="6" type="ORF">GGR04_002718</name>
</gene>
<organism evidence="6 7">
    <name type="scientific">Aureimonas pseudogalii</name>
    <dbReference type="NCBI Taxonomy" id="1744844"/>
    <lineage>
        <taxon>Bacteria</taxon>
        <taxon>Pseudomonadati</taxon>
        <taxon>Pseudomonadota</taxon>
        <taxon>Alphaproteobacteria</taxon>
        <taxon>Hyphomicrobiales</taxon>
        <taxon>Aurantimonadaceae</taxon>
        <taxon>Aureimonas</taxon>
    </lineage>
</organism>
<keyword evidence="4" id="KW-0812">Transmembrane</keyword>
<dbReference type="CDD" id="cd01949">
    <property type="entry name" value="GGDEF"/>
    <property type="match status" value="1"/>
</dbReference>
<feature type="transmembrane region" description="Helical" evidence="4">
    <location>
        <begin position="21"/>
        <end position="39"/>
    </location>
</feature>
<keyword evidence="4" id="KW-1133">Transmembrane helix</keyword>
<dbReference type="NCBIfam" id="TIGR00254">
    <property type="entry name" value="GGDEF"/>
    <property type="match status" value="1"/>
</dbReference>
<dbReference type="EMBL" id="JACIEK010000007">
    <property type="protein sequence ID" value="MBB3998863.1"/>
    <property type="molecule type" value="Genomic_DNA"/>
</dbReference>
<evidence type="ECO:0000313" key="6">
    <source>
        <dbReference type="EMBL" id="MBB3998863.1"/>
    </source>
</evidence>
<dbReference type="Gene3D" id="3.30.70.270">
    <property type="match status" value="1"/>
</dbReference>
<evidence type="ECO:0000313" key="7">
    <source>
        <dbReference type="Proteomes" id="UP000542776"/>
    </source>
</evidence>
<evidence type="ECO:0000256" key="1">
    <source>
        <dbReference type="ARBA" id="ARBA00012528"/>
    </source>
</evidence>
<evidence type="ECO:0000256" key="4">
    <source>
        <dbReference type="SAM" id="Phobius"/>
    </source>
</evidence>
<evidence type="ECO:0000259" key="5">
    <source>
        <dbReference type="PROSITE" id="PS50887"/>
    </source>
</evidence>
<dbReference type="GO" id="GO:0005886">
    <property type="term" value="C:plasma membrane"/>
    <property type="evidence" value="ECO:0007669"/>
    <property type="project" value="TreeGrafter"/>
</dbReference>
<evidence type="ECO:0000256" key="3">
    <source>
        <dbReference type="SAM" id="MobiDB-lite"/>
    </source>
</evidence>
<dbReference type="RefSeq" id="WP_183200396.1">
    <property type="nucleotide sequence ID" value="NZ_JACIEK010000007.1"/>
</dbReference>
<dbReference type="InterPro" id="IPR050469">
    <property type="entry name" value="Diguanylate_Cyclase"/>
</dbReference>
<name>A0A7W6MK78_9HYPH</name>
<reference evidence="6 7" key="1">
    <citation type="submission" date="2020-08" db="EMBL/GenBank/DDBJ databases">
        <title>Genomic Encyclopedia of Type Strains, Phase IV (KMG-IV): sequencing the most valuable type-strain genomes for metagenomic binning, comparative biology and taxonomic classification.</title>
        <authorList>
            <person name="Goeker M."/>
        </authorList>
    </citation>
    <scope>NUCLEOTIDE SEQUENCE [LARGE SCALE GENOMIC DNA]</scope>
    <source>
        <strain evidence="6 7">DSM 102238</strain>
    </source>
</reference>
<accession>A0A7W6MK78</accession>
<dbReference type="PANTHER" id="PTHR45138:SF9">
    <property type="entry name" value="DIGUANYLATE CYCLASE DGCM-RELATED"/>
    <property type="match status" value="1"/>
</dbReference>
<dbReference type="SMART" id="SM00267">
    <property type="entry name" value="GGDEF"/>
    <property type="match status" value="1"/>
</dbReference>
<sequence>MPHLLSSLSVIRTRREMWTKVVAATLGIVLVTDGIDAVVNLYTQPDRLCPSFIQTTLIAAFMSLLFLGFLARANLRLFQLKERFEALAHTDLQTGLMNRGGFFAALDKAKAGGSDLTLGVLDIDHFKRINDAHGHLVGDYVIAEVGRVLQQGLGATHLVGRVGGEEFAVALNGLDPQSALGTADRLRRDLARMGGEPLPPGLKVTASIGLAHIGRGDVLDAYRRADRALYEAKHQGRNRSVNADREAGGNVFPLPIPSGS</sequence>
<feature type="domain" description="GGDEF" evidence="5">
    <location>
        <begin position="114"/>
        <end position="245"/>
    </location>
</feature>
<dbReference type="Proteomes" id="UP000542776">
    <property type="component" value="Unassembled WGS sequence"/>
</dbReference>
<dbReference type="Pfam" id="PF00990">
    <property type="entry name" value="GGDEF"/>
    <property type="match status" value="1"/>
</dbReference>
<dbReference type="PANTHER" id="PTHR45138">
    <property type="entry name" value="REGULATORY COMPONENTS OF SENSORY TRANSDUCTION SYSTEM"/>
    <property type="match status" value="1"/>
</dbReference>
<dbReference type="EC" id="2.7.7.65" evidence="1"/>
<dbReference type="InterPro" id="IPR043128">
    <property type="entry name" value="Rev_trsase/Diguanyl_cyclase"/>
</dbReference>
<dbReference type="AlphaFoldDB" id="A0A7W6MK78"/>
<dbReference type="GO" id="GO:0043709">
    <property type="term" value="P:cell adhesion involved in single-species biofilm formation"/>
    <property type="evidence" value="ECO:0007669"/>
    <property type="project" value="TreeGrafter"/>
</dbReference>
<proteinExistence type="predicted"/>
<comment type="caution">
    <text evidence="6">The sequence shown here is derived from an EMBL/GenBank/DDBJ whole genome shotgun (WGS) entry which is preliminary data.</text>
</comment>
<dbReference type="PROSITE" id="PS50887">
    <property type="entry name" value="GGDEF"/>
    <property type="match status" value="1"/>
</dbReference>
<evidence type="ECO:0000256" key="2">
    <source>
        <dbReference type="ARBA" id="ARBA00034247"/>
    </source>
</evidence>
<dbReference type="InterPro" id="IPR029787">
    <property type="entry name" value="Nucleotide_cyclase"/>
</dbReference>
<keyword evidence="7" id="KW-1185">Reference proteome</keyword>
<keyword evidence="4" id="KW-0472">Membrane</keyword>